<protein>
    <submittedName>
        <fullName evidence="3">Ovule protein</fullName>
    </submittedName>
</protein>
<evidence type="ECO:0000313" key="1">
    <source>
        <dbReference type="EMBL" id="VDP79107.1"/>
    </source>
</evidence>
<keyword evidence="2" id="KW-1185">Reference proteome</keyword>
<evidence type="ECO:0000313" key="3">
    <source>
        <dbReference type="WBParaSite" id="ECPE_0000671601-mRNA-1"/>
    </source>
</evidence>
<reference evidence="3" key="1">
    <citation type="submission" date="2016-06" db="UniProtKB">
        <authorList>
            <consortium name="WormBaseParasite"/>
        </authorList>
    </citation>
    <scope>IDENTIFICATION</scope>
</reference>
<dbReference type="Proteomes" id="UP000272942">
    <property type="component" value="Unassembled WGS sequence"/>
</dbReference>
<accession>A0A183AIB8</accession>
<name>A0A183AIB8_9TREM</name>
<sequence>MYHLVQCVSICQCPHSPPQSIPVQRVVYHIIHLSRNVAPIPHPYANRLVTAKYSRSSDLIQPELFRVAAFLVVKDG</sequence>
<dbReference type="EMBL" id="UZAN01043726">
    <property type="protein sequence ID" value="VDP79107.1"/>
    <property type="molecule type" value="Genomic_DNA"/>
</dbReference>
<gene>
    <name evidence="1" type="ORF">ECPE_LOCUS6703</name>
</gene>
<evidence type="ECO:0000313" key="2">
    <source>
        <dbReference type="Proteomes" id="UP000272942"/>
    </source>
</evidence>
<proteinExistence type="predicted"/>
<dbReference type="WBParaSite" id="ECPE_0000671601-mRNA-1">
    <property type="protein sequence ID" value="ECPE_0000671601-mRNA-1"/>
    <property type="gene ID" value="ECPE_0000671601"/>
</dbReference>
<dbReference type="AlphaFoldDB" id="A0A183AIB8"/>
<organism evidence="3">
    <name type="scientific">Echinostoma caproni</name>
    <dbReference type="NCBI Taxonomy" id="27848"/>
    <lineage>
        <taxon>Eukaryota</taxon>
        <taxon>Metazoa</taxon>
        <taxon>Spiralia</taxon>
        <taxon>Lophotrochozoa</taxon>
        <taxon>Platyhelminthes</taxon>
        <taxon>Trematoda</taxon>
        <taxon>Digenea</taxon>
        <taxon>Plagiorchiida</taxon>
        <taxon>Echinostomata</taxon>
        <taxon>Echinostomatoidea</taxon>
        <taxon>Echinostomatidae</taxon>
        <taxon>Echinostoma</taxon>
    </lineage>
</organism>
<reference evidence="1 2" key="2">
    <citation type="submission" date="2018-11" db="EMBL/GenBank/DDBJ databases">
        <authorList>
            <consortium name="Pathogen Informatics"/>
        </authorList>
    </citation>
    <scope>NUCLEOTIDE SEQUENCE [LARGE SCALE GENOMIC DNA]</scope>
    <source>
        <strain evidence="1 2">Egypt</strain>
    </source>
</reference>